<dbReference type="RefSeq" id="WP_380564802.1">
    <property type="nucleotide sequence ID" value="NZ_JBEUKS010000004.1"/>
</dbReference>
<feature type="compositionally biased region" description="Polar residues" evidence="1">
    <location>
        <begin position="435"/>
        <end position="450"/>
    </location>
</feature>
<evidence type="ECO:0000256" key="2">
    <source>
        <dbReference type="SAM" id="SignalP"/>
    </source>
</evidence>
<gene>
    <name evidence="3" type="ORF">ABUW04_14130</name>
</gene>
<evidence type="ECO:0000313" key="3">
    <source>
        <dbReference type="EMBL" id="MFC1439397.1"/>
    </source>
</evidence>
<dbReference type="InterPro" id="IPR035986">
    <property type="entry name" value="PKD_dom_sf"/>
</dbReference>
<dbReference type="InterPro" id="IPR012334">
    <property type="entry name" value="Pectin_lyas_fold"/>
</dbReference>
<feature type="chain" id="PRO_5047027538" description="PKD domain-containing protein" evidence="2">
    <location>
        <begin position="28"/>
        <end position="954"/>
    </location>
</feature>
<feature type="signal peptide" evidence="2">
    <location>
        <begin position="1"/>
        <end position="27"/>
    </location>
</feature>
<reference evidence="3 4" key="1">
    <citation type="submission" date="2024-06" db="EMBL/GenBank/DDBJ databases">
        <authorList>
            <person name="Lee S.D."/>
        </authorList>
    </citation>
    <scope>NUCLEOTIDE SEQUENCE [LARGE SCALE GENOMIC DNA]</scope>
    <source>
        <strain evidence="3 4">N1-10</strain>
    </source>
</reference>
<dbReference type="SUPFAM" id="SSF49299">
    <property type="entry name" value="PKD domain"/>
    <property type="match status" value="1"/>
</dbReference>
<dbReference type="Proteomes" id="UP001592581">
    <property type="component" value="Unassembled WGS sequence"/>
</dbReference>
<evidence type="ECO:0008006" key="5">
    <source>
        <dbReference type="Google" id="ProtNLM"/>
    </source>
</evidence>
<organism evidence="3 4">
    <name type="scientific">Streptacidiphilus jeojiensis</name>
    <dbReference type="NCBI Taxonomy" id="3229225"/>
    <lineage>
        <taxon>Bacteria</taxon>
        <taxon>Bacillati</taxon>
        <taxon>Actinomycetota</taxon>
        <taxon>Actinomycetes</taxon>
        <taxon>Kitasatosporales</taxon>
        <taxon>Streptomycetaceae</taxon>
        <taxon>Streptacidiphilus</taxon>
    </lineage>
</organism>
<dbReference type="InterPro" id="IPR011050">
    <property type="entry name" value="Pectin_lyase_fold/virulence"/>
</dbReference>
<dbReference type="Gene3D" id="2.60.40.10">
    <property type="entry name" value="Immunoglobulins"/>
    <property type="match status" value="2"/>
</dbReference>
<keyword evidence="2" id="KW-0732">Signal</keyword>
<name>A0ABV6XMI1_9ACTN</name>
<comment type="caution">
    <text evidence="3">The sequence shown here is derived from an EMBL/GenBank/DDBJ whole genome shotgun (WGS) entry which is preliminary data.</text>
</comment>
<sequence>MPRTRAVIAITSAALLLSGLGTATAHAEAPVTDLYVNSSSSTCNQTGPGTQAIPFCSVQEAADVVDPGQTVHILSSAQPTAPIVISRSGTPDAPVSFVGSGSSPDFTAIAAPSAPNTGQALVSIENAQYVSLSNLRLESHTETAVRSINSQHIELDHVDVIGSDSPLTPVASPADGVDIDGTSSDVVISHSQNQGSAGSAIAAKAGAAHIVLASDALVSVGSAVNADSVDDLEVAGVTILNVGGGVRITGTSTGSVENTVVVPDFRTGTVGNVAVYVSAEASGGVSADYNVVTPFNNGAEYSWGATVYTSTSAFHAATGQGLHDVDNPPGLSATPVEGSPVIDSGDADAPGESSTDYRGQPRVDDLLVANTGTGNGYVDRGGMEYQDRFSASATTTTTGLGDQTYPLAVTTTTSVNNPWSEGATYSYDYGDGTRPTVTRDPSPQQHTYTGPPSDDSGVFTVRVTVQRDSGTSTTFSQRLSVLKDGPLVAEAWQSTLAHPEEAGVVTLYDQSNDPYKITKISTDWGDGSAPTVSAPENLTPGNSEIIRHGYADPGVHTAVQTVIDAAGHSVSNTVQGVAGTAYEAYSSPERILDTRSGLGAAKRKVGPGGVLKLRITGTSADTGTAPTAVTLNVTDADATAASWVTAYPDGSARPTASNLNFQAGQSNPNLVTVPVGADGCVDLYNASGYVDLIADIQGEYDITPSNDGHASTFLPNTPTRILDTRHGIGVAAKPVGPGSTISVPLPSSLVDSGTTAVMVDVTATQPSARSWIAAYAGDGTLPTTSNLNFSVGQTTSNLVIVPVDSSHKIKFYNRAGQTAIIADVLGVFTNEARGTFYVPLAPARLVDTRSGLGTAKKRLGPNSTLQINVSGTHGIPTGATAVTLNLTGTGSTAATYLTAYSGGTVPKTSNINLVPGQTRPVLVTVPIRADGTILIYNYTGSIDVVADVQGYYAP</sequence>
<dbReference type="Gene3D" id="2.160.20.10">
    <property type="entry name" value="Single-stranded right-handed beta-helix, Pectin lyase-like"/>
    <property type="match status" value="1"/>
</dbReference>
<dbReference type="EMBL" id="JBEUKS010000004">
    <property type="protein sequence ID" value="MFC1439397.1"/>
    <property type="molecule type" value="Genomic_DNA"/>
</dbReference>
<protein>
    <recommendedName>
        <fullName evidence="5">PKD domain-containing protein</fullName>
    </recommendedName>
</protein>
<proteinExistence type="predicted"/>
<feature type="region of interest" description="Disordered" evidence="1">
    <location>
        <begin position="430"/>
        <end position="457"/>
    </location>
</feature>
<evidence type="ECO:0000313" key="4">
    <source>
        <dbReference type="Proteomes" id="UP001592581"/>
    </source>
</evidence>
<dbReference type="SUPFAM" id="SSF51126">
    <property type="entry name" value="Pectin lyase-like"/>
    <property type="match status" value="1"/>
</dbReference>
<accession>A0ABV6XMI1</accession>
<feature type="region of interest" description="Disordered" evidence="1">
    <location>
        <begin position="319"/>
        <end position="359"/>
    </location>
</feature>
<evidence type="ECO:0000256" key="1">
    <source>
        <dbReference type="SAM" id="MobiDB-lite"/>
    </source>
</evidence>
<dbReference type="InterPro" id="IPR013783">
    <property type="entry name" value="Ig-like_fold"/>
</dbReference>
<keyword evidence="4" id="KW-1185">Reference proteome</keyword>